<organism evidence="1">
    <name type="scientific">marine sediment metagenome</name>
    <dbReference type="NCBI Taxonomy" id="412755"/>
    <lineage>
        <taxon>unclassified sequences</taxon>
        <taxon>metagenomes</taxon>
        <taxon>ecological metagenomes</taxon>
    </lineage>
</organism>
<dbReference type="SUPFAM" id="SSF53756">
    <property type="entry name" value="UDP-Glycosyltransferase/glycogen phosphorylase"/>
    <property type="match status" value="1"/>
</dbReference>
<dbReference type="EMBL" id="BARS01016978">
    <property type="protein sequence ID" value="GAF92860.1"/>
    <property type="molecule type" value="Genomic_DNA"/>
</dbReference>
<dbReference type="Gene3D" id="3.40.50.2000">
    <property type="entry name" value="Glycogen Phosphorylase B"/>
    <property type="match status" value="1"/>
</dbReference>
<gene>
    <name evidence="1" type="ORF">S01H1_27834</name>
</gene>
<protein>
    <recommendedName>
        <fullName evidence="2">Glycosyltransferase subfamily 4-like N-terminal domain-containing protein</fullName>
    </recommendedName>
</protein>
<reference evidence="1" key="1">
    <citation type="journal article" date="2014" name="Front. Microbiol.">
        <title>High frequency of phylogenetically diverse reductive dehalogenase-homologous genes in deep subseafloor sedimentary metagenomes.</title>
        <authorList>
            <person name="Kawai M."/>
            <person name="Futagami T."/>
            <person name="Toyoda A."/>
            <person name="Takaki Y."/>
            <person name="Nishi S."/>
            <person name="Hori S."/>
            <person name="Arai W."/>
            <person name="Tsubouchi T."/>
            <person name="Morono Y."/>
            <person name="Uchiyama I."/>
            <person name="Ito T."/>
            <person name="Fujiyama A."/>
            <person name="Inagaki F."/>
            <person name="Takami H."/>
        </authorList>
    </citation>
    <scope>NUCLEOTIDE SEQUENCE</scope>
    <source>
        <strain evidence="1">Expedition CK06-06</strain>
    </source>
</reference>
<sequence>MHCGEPLASGLVGYIISRIFRIPYVIWLHDNPFGPVSRFRYPLRRFLCLHTDGIVASCNYARNAIIREGYPEER</sequence>
<comment type="caution">
    <text evidence="1">The sequence shown here is derived from an EMBL/GenBank/DDBJ whole genome shotgun (WGS) entry which is preliminary data.</text>
</comment>
<proteinExistence type="predicted"/>
<feature type="non-terminal residue" evidence="1">
    <location>
        <position position="74"/>
    </location>
</feature>
<name>X0UWP4_9ZZZZ</name>
<dbReference type="AlphaFoldDB" id="X0UWP4"/>
<evidence type="ECO:0008006" key="2">
    <source>
        <dbReference type="Google" id="ProtNLM"/>
    </source>
</evidence>
<evidence type="ECO:0000313" key="1">
    <source>
        <dbReference type="EMBL" id="GAF92860.1"/>
    </source>
</evidence>
<accession>X0UWP4</accession>